<evidence type="ECO:0000256" key="7">
    <source>
        <dbReference type="ARBA" id="ARBA00023136"/>
    </source>
</evidence>
<evidence type="ECO:0000256" key="8">
    <source>
        <dbReference type="ARBA" id="ARBA00023316"/>
    </source>
</evidence>
<dbReference type="Pfam" id="PF13641">
    <property type="entry name" value="Glyco_tranf_2_3"/>
    <property type="match status" value="1"/>
</dbReference>
<dbReference type="PANTHER" id="PTHR32044:SF80">
    <property type="entry name" value="XYLOGLUCAN GLYCOSYLTRANSFERASE 2-RELATED"/>
    <property type="match status" value="1"/>
</dbReference>
<dbReference type="InterPro" id="IPR029044">
    <property type="entry name" value="Nucleotide-diphossugar_trans"/>
</dbReference>
<evidence type="ECO:0000256" key="2">
    <source>
        <dbReference type="ARBA" id="ARBA00022676"/>
    </source>
</evidence>
<dbReference type="EMBL" id="JANUBB010000006">
    <property type="protein sequence ID" value="MCS3951856.1"/>
    <property type="molecule type" value="Genomic_DNA"/>
</dbReference>
<evidence type="ECO:0000256" key="3">
    <source>
        <dbReference type="ARBA" id="ARBA00022679"/>
    </source>
</evidence>
<evidence type="ECO:0000313" key="11">
    <source>
        <dbReference type="Proteomes" id="UP001155010"/>
    </source>
</evidence>
<keyword evidence="7 9" id="KW-0472">Membrane</keyword>
<feature type="transmembrane region" description="Helical" evidence="9">
    <location>
        <begin position="471"/>
        <end position="489"/>
    </location>
</feature>
<sequence length="510" mass="55868">MLAALEVAVPALYAIAIVVLTAYGGNLLWMALVHAASERLRDGPVPDPDDLPVPDDDWPVVTVQLPLYNEAEVAQRLIDACVQLDYPRSRLDIQVLDDSTDATTERVARRIAHWQAEGVNITHVRRDDRTGYKAGALANGLQRARGDLIAIFDADFVPRPSFLRRLVPRFFDAPDLGMVQARWGHLNRDDSLLTKVQAFGLDAHFAIEQRVRELAGCFLNFNGTAGVWRRACIEDAGGWAHDTLTEDLDLSYRAQLQGWRLTYVPAAEAPAELPPDMNALRAQQFRWAKGGAETALKLTGRLWRSAQPWRVKLEGTFHLTAHFAFPFILLAALTHAPLLLLKGIGHGPGEVYFAVMGFGLFGFAGFFLAQLFAQRALHPDWRRRLRLFVPFMAGTMGLSLSNTSAVWQALRGTDTAFIRTPKVGSAGGDGWWESRYAIREVPRVVWGELALAVYSTVGLGVVVGLGEWAAVPFQALFALGFALVTASSLRQALTAQQGPTASAPASSPAA</sequence>
<protein>
    <submittedName>
        <fullName evidence="10">Cellulose synthase/poly-beta-1,6-N-acetylglucosamine synthase-like glycosyltransferase</fullName>
    </submittedName>
</protein>
<dbReference type="RefSeq" id="WP_259081902.1">
    <property type="nucleotide sequence ID" value="NZ_JANTZN010000005.1"/>
</dbReference>
<reference evidence="10" key="1">
    <citation type="submission" date="2022-08" db="EMBL/GenBank/DDBJ databases">
        <title>Genomic Encyclopedia of Type Strains, Phase V (KMG-V): Genome sequencing to study the core and pangenomes of soil and plant-associated prokaryotes.</title>
        <authorList>
            <person name="Whitman W."/>
        </authorList>
    </citation>
    <scope>NUCLEOTIDE SEQUENCE</scope>
    <source>
        <strain evidence="10">SP2017</strain>
    </source>
</reference>
<gene>
    <name evidence="10" type="ORF">GGP83_001808</name>
</gene>
<keyword evidence="5 9" id="KW-1133">Transmembrane helix</keyword>
<evidence type="ECO:0000256" key="6">
    <source>
        <dbReference type="ARBA" id="ARBA00023034"/>
    </source>
</evidence>
<dbReference type="GO" id="GO:0016757">
    <property type="term" value="F:glycosyltransferase activity"/>
    <property type="evidence" value="ECO:0007669"/>
    <property type="project" value="UniProtKB-KW"/>
</dbReference>
<accession>A0A9X2U8I3</accession>
<keyword evidence="8" id="KW-0961">Cell wall biogenesis/degradation</keyword>
<dbReference type="PANTHER" id="PTHR32044">
    <property type="entry name" value="GLUCOMANNAN 4-BETA-MANNOSYLTRANSFERASE 9"/>
    <property type="match status" value="1"/>
</dbReference>
<feature type="transmembrane region" description="Helical" evidence="9">
    <location>
        <begin position="12"/>
        <end position="32"/>
    </location>
</feature>
<feature type="transmembrane region" description="Helical" evidence="9">
    <location>
        <begin position="352"/>
        <end position="373"/>
    </location>
</feature>
<organism evidence="10 11">
    <name type="scientific">Salinibacter ruber</name>
    <dbReference type="NCBI Taxonomy" id="146919"/>
    <lineage>
        <taxon>Bacteria</taxon>
        <taxon>Pseudomonadati</taxon>
        <taxon>Rhodothermota</taxon>
        <taxon>Rhodothermia</taxon>
        <taxon>Rhodothermales</taxon>
        <taxon>Salinibacteraceae</taxon>
        <taxon>Salinibacter</taxon>
    </lineage>
</organism>
<dbReference type="Gene3D" id="3.90.550.10">
    <property type="entry name" value="Spore Coat Polysaccharide Biosynthesis Protein SpsA, Chain A"/>
    <property type="match status" value="1"/>
</dbReference>
<evidence type="ECO:0000313" key="10">
    <source>
        <dbReference type="EMBL" id="MCS3951856.1"/>
    </source>
</evidence>
<evidence type="ECO:0000256" key="5">
    <source>
        <dbReference type="ARBA" id="ARBA00022989"/>
    </source>
</evidence>
<proteinExistence type="predicted"/>
<keyword evidence="2" id="KW-0328">Glycosyltransferase</keyword>
<comment type="caution">
    <text evidence="10">The sequence shown here is derived from an EMBL/GenBank/DDBJ whole genome shotgun (WGS) entry which is preliminary data.</text>
</comment>
<dbReference type="Proteomes" id="UP001155010">
    <property type="component" value="Unassembled WGS sequence"/>
</dbReference>
<name>A0A9X2U8I3_9BACT</name>
<dbReference type="AlphaFoldDB" id="A0A9X2U8I3"/>
<keyword evidence="4 9" id="KW-0812">Transmembrane</keyword>
<keyword evidence="6" id="KW-0333">Golgi apparatus</keyword>
<evidence type="ECO:0000256" key="4">
    <source>
        <dbReference type="ARBA" id="ARBA00022692"/>
    </source>
</evidence>
<feature type="transmembrane region" description="Helical" evidence="9">
    <location>
        <begin position="444"/>
        <end position="465"/>
    </location>
</feature>
<keyword evidence="3" id="KW-0808">Transferase</keyword>
<evidence type="ECO:0000256" key="1">
    <source>
        <dbReference type="ARBA" id="ARBA00004653"/>
    </source>
</evidence>
<comment type="subcellular location">
    <subcellularLocation>
        <location evidence="1">Golgi apparatus membrane</location>
        <topology evidence="1">Multi-pass membrane protein</topology>
    </subcellularLocation>
</comment>
<dbReference type="SUPFAM" id="SSF53448">
    <property type="entry name" value="Nucleotide-diphospho-sugar transferases"/>
    <property type="match status" value="1"/>
</dbReference>
<dbReference type="FunFam" id="3.90.550.10:FF:000057">
    <property type="entry name" value="Glycosyltransferase-like protein, family 2"/>
    <property type="match status" value="1"/>
</dbReference>
<dbReference type="GO" id="GO:0071555">
    <property type="term" value="P:cell wall organization"/>
    <property type="evidence" value="ECO:0007669"/>
    <property type="project" value="UniProtKB-KW"/>
</dbReference>
<feature type="transmembrane region" description="Helical" evidence="9">
    <location>
        <begin position="319"/>
        <end position="340"/>
    </location>
</feature>
<evidence type="ECO:0000256" key="9">
    <source>
        <dbReference type="SAM" id="Phobius"/>
    </source>
</evidence>